<protein>
    <recommendedName>
        <fullName evidence="3">Type I-B CRISPR-associated protein Cas8b1/Cst1</fullName>
    </recommendedName>
</protein>
<reference evidence="1 2" key="1">
    <citation type="submission" date="2016-04" db="EMBL/GenBank/DDBJ databases">
        <authorList>
            <person name="Evans L.H."/>
            <person name="Alamgir A."/>
            <person name="Owens N."/>
            <person name="Weber N.D."/>
            <person name="Virtaneva K."/>
            <person name="Barbian K."/>
            <person name="Babar A."/>
            <person name="Rosenke K."/>
        </authorList>
    </citation>
    <scope>NUCLEOTIDE SEQUENCE [LARGE SCALE GENOMIC DNA]</scope>
    <source>
        <strain evidence="1 2">LMa1</strain>
    </source>
</reference>
<dbReference type="AlphaFoldDB" id="A0A1B7LKE4"/>
<proteinExistence type="predicted"/>
<evidence type="ECO:0000313" key="2">
    <source>
        <dbReference type="Proteomes" id="UP000078532"/>
    </source>
</evidence>
<sequence length="551" mass="62002">MDIVLFRTGDPWMDWGLAAFYHLAGQHHRYFSVCRLTEGRLELRVKPYVEPGRYGEVLFEYLQARLNDLILPAVEMKVLGLDYRIPGADGFCDPAHTVALSGQERQAVKDAGLTPGAQATVSLRRNYTGLKNDWLKLGAELKTAISNFLTQQVQETANGEQCRLCGRHAPAAVCPEMRQNKNPFYNQHHNNRVRGYLSTVTTGAMCPTCNMLNIFATVHDNTPYFIEGQKATHLLLPLTDDLRVLHKIFANTQARLLDLLDPGLPSYRTNIRDLRHPALYQALIGIYFSIIHRYQPESEDYCEEPALTTEELPRLSRWVVIRYSKGQNVSFAHFNLLTVDHRLFSLVRGLTYGPGKDRLGNLHTTFFGAVSTRDARLADDLARGIVQRDWTRVGRGLFGLLKENRAPGNRVWSTGQAWLFFEEFIDYAAGEVDRLLEAKLMEDLKVIGRTIGANFREDIALLTRLNNAPDAGALRGVLSEAFFKMYKLRAGSRKEGGPDLLLPGEARVENILSSVTAENIEAVRDILLIYACISALRAQPAEKAESKKEQA</sequence>
<organism evidence="1 2">
    <name type="scientific">Desulfotomaculum copahuensis</name>
    <dbReference type="NCBI Taxonomy" id="1838280"/>
    <lineage>
        <taxon>Bacteria</taxon>
        <taxon>Bacillati</taxon>
        <taxon>Bacillota</taxon>
        <taxon>Clostridia</taxon>
        <taxon>Eubacteriales</taxon>
        <taxon>Desulfotomaculaceae</taxon>
        <taxon>Desulfotomaculum</taxon>
    </lineage>
</organism>
<dbReference type="OrthoDB" id="2109825at2"/>
<gene>
    <name evidence="1" type="ORF">A6M21_01630</name>
</gene>
<dbReference type="Proteomes" id="UP000078532">
    <property type="component" value="Unassembled WGS sequence"/>
</dbReference>
<dbReference type="EMBL" id="LYVF01000002">
    <property type="protein sequence ID" value="OAT87028.1"/>
    <property type="molecule type" value="Genomic_DNA"/>
</dbReference>
<dbReference type="STRING" id="1838280.A6M21_01630"/>
<accession>A0A1B7LKE4</accession>
<name>A0A1B7LKE4_9FIRM</name>
<evidence type="ECO:0000313" key="1">
    <source>
        <dbReference type="EMBL" id="OAT87028.1"/>
    </source>
</evidence>
<keyword evidence="2" id="KW-1185">Reference proteome</keyword>
<comment type="caution">
    <text evidence="1">The sequence shown here is derived from an EMBL/GenBank/DDBJ whole genome shotgun (WGS) entry which is preliminary data.</text>
</comment>
<evidence type="ECO:0008006" key="3">
    <source>
        <dbReference type="Google" id="ProtNLM"/>
    </source>
</evidence>
<dbReference type="RefSeq" id="WP_066665725.1">
    <property type="nucleotide sequence ID" value="NZ_LYVF01000002.1"/>
</dbReference>